<keyword evidence="1" id="KW-1133">Transmembrane helix</keyword>
<accession>A0ABQ0I3Y4</accession>
<feature type="transmembrane region" description="Helical" evidence="1">
    <location>
        <begin position="68"/>
        <end position="88"/>
    </location>
</feature>
<evidence type="ECO:0000256" key="1">
    <source>
        <dbReference type="SAM" id="Phobius"/>
    </source>
</evidence>
<protein>
    <submittedName>
        <fullName evidence="2">Uncharacterized protein</fullName>
    </submittedName>
</protein>
<keyword evidence="1" id="KW-0812">Transmembrane</keyword>
<dbReference type="Proteomes" id="UP000008372">
    <property type="component" value="Unassembled WGS sequence"/>
</dbReference>
<keyword evidence="3" id="KW-1185">Reference proteome</keyword>
<dbReference type="EMBL" id="BAEK01000020">
    <property type="protein sequence ID" value="GAC04046.1"/>
    <property type="molecule type" value="Genomic_DNA"/>
</dbReference>
<name>A0ABQ0I3Y4_9ALTE</name>
<feature type="transmembrane region" description="Helical" evidence="1">
    <location>
        <begin position="33"/>
        <end position="56"/>
    </location>
</feature>
<gene>
    <name evidence="2" type="ORF">GAGA_1188</name>
</gene>
<organism evidence="2 3">
    <name type="scientific">Paraglaciecola agarilytica NO2</name>
    <dbReference type="NCBI Taxonomy" id="1125747"/>
    <lineage>
        <taxon>Bacteria</taxon>
        <taxon>Pseudomonadati</taxon>
        <taxon>Pseudomonadota</taxon>
        <taxon>Gammaproteobacteria</taxon>
        <taxon>Alteromonadales</taxon>
        <taxon>Alteromonadaceae</taxon>
        <taxon>Paraglaciecola</taxon>
    </lineage>
</organism>
<evidence type="ECO:0000313" key="3">
    <source>
        <dbReference type="Proteomes" id="UP000008372"/>
    </source>
</evidence>
<proteinExistence type="predicted"/>
<keyword evidence="1" id="KW-0472">Membrane</keyword>
<evidence type="ECO:0000313" key="2">
    <source>
        <dbReference type="EMBL" id="GAC04046.1"/>
    </source>
</evidence>
<comment type="caution">
    <text evidence="2">The sequence shown here is derived from an EMBL/GenBank/DDBJ whole genome shotgun (WGS) entry which is preliminary data.</text>
</comment>
<sequence>MLMAFGEPKFLETLAEKVENDEHSPLIKVNSTFVHFIVLQVLALLTAFICKSYYFIPTGKIAELILEYNLLFLIGTCFIYFLGFYIFMYSLFSTLAATFAILRLMKVYDVFLRTKK</sequence>
<reference evidence="2 3" key="1">
    <citation type="journal article" date="2014" name="Environ. Microbiol.">
        <title>Comparative genomics of the marine bacterial genus Glaciecola reveals the high degree of genomic diversity and genomic characteristic for cold adaptation.</title>
        <authorList>
            <person name="Qin Q.L."/>
            <person name="Xie B.B."/>
            <person name="Yu Y."/>
            <person name="Shu Y.L."/>
            <person name="Rong J.C."/>
            <person name="Zhang Y.J."/>
            <person name="Zhao D.L."/>
            <person name="Chen X.L."/>
            <person name="Zhang X.Y."/>
            <person name="Chen B."/>
            <person name="Zhou B.C."/>
            <person name="Zhang Y.Z."/>
        </authorList>
    </citation>
    <scope>NUCLEOTIDE SEQUENCE [LARGE SCALE GENOMIC DNA]</scope>
    <source>
        <strain evidence="2 3">NO2</strain>
    </source>
</reference>